<feature type="transmembrane region" description="Helical" evidence="9">
    <location>
        <begin position="68"/>
        <end position="93"/>
    </location>
</feature>
<dbReference type="PANTHER" id="PTHR30330">
    <property type="entry name" value="AGSS FAMILY TRANSPORTER, SODIUM-ALANINE"/>
    <property type="match status" value="1"/>
</dbReference>
<evidence type="ECO:0000313" key="11">
    <source>
        <dbReference type="Proteomes" id="UP000074108"/>
    </source>
</evidence>
<feature type="transmembrane region" description="Helical" evidence="9">
    <location>
        <begin position="14"/>
        <end position="33"/>
    </location>
</feature>
<keyword evidence="5 9" id="KW-0812">Transmembrane</keyword>
<keyword evidence="6 9" id="KW-0769">Symport</keyword>
<keyword evidence="3 9" id="KW-0813">Transport</keyword>
<evidence type="ECO:0000256" key="8">
    <source>
        <dbReference type="ARBA" id="ARBA00023136"/>
    </source>
</evidence>
<evidence type="ECO:0000256" key="3">
    <source>
        <dbReference type="ARBA" id="ARBA00022448"/>
    </source>
</evidence>
<feature type="transmembrane region" description="Helical" evidence="9">
    <location>
        <begin position="352"/>
        <end position="374"/>
    </location>
</feature>
<evidence type="ECO:0000313" key="10">
    <source>
        <dbReference type="EMBL" id="KUP07957.1"/>
    </source>
</evidence>
<dbReference type="Pfam" id="PF01235">
    <property type="entry name" value="Na_Ala_symp"/>
    <property type="match status" value="1"/>
</dbReference>
<dbReference type="PROSITE" id="PS00873">
    <property type="entry name" value="NA_ALANINE_SYMP"/>
    <property type="match status" value="1"/>
</dbReference>
<dbReference type="PANTHER" id="PTHR30330:SF3">
    <property type="entry name" value="TRANSCRIPTIONAL REGULATOR, LRP FAMILY"/>
    <property type="match status" value="1"/>
</dbReference>
<feature type="transmembrane region" description="Helical" evidence="9">
    <location>
        <begin position="150"/>
        <end position="170"/>
    </location>
</feature>
<dbReference type="OrthoDB" id="9804874at2"/>
<dbReference type="GO" id="GO:0005283">
    <property type="term" value="F:amino acid:sodium symporter activity"/>
    <property type="evidence" value="ECO:0007669"/>
    <property type="project" value="InterPro"/>
</dbReference>
<name>A0A147KAZ3_9BACI</name>
<comment type="subcellular location">
    <subcellularLocation>
        <location evidence="1 9">Cell membrane</location>
        <topology evidence="1 9">Multi-pass membrane protein</topology>
    </subcellularLocation>
</comment>
<keyword evidence="11" id="KW-1185">Reference proteome</keyword>
<dbReference type="Proteomes" id="UP000074108">
    <property type="component" value="Unassembled WGS sequence"/>
</dbReference>
<gene>
    <name evidence="10" type="ORF">Q75_04155</name>
</gene>
<dbReference type="PATRIC" id="fig|1150625.3.peg.868"/>
<keyword evidence="8 9" id="KW-0472">Membrane</keyword>
<dbReference type="GO" id="GO:0005886">
    <property type="term" value="C:plasma membrane"/>
    <property type="evidence" value="ECO:0007669"/>
    <property type="project" value="UniProtKB-SubCell"/>
</dbReference>
<evidence type="ECO:0000256" key="2">
    <source>
        <dbReference type="ARBA" id="ARBA00009261"/>
    </source>
</evidence>
<comment type="similarity">
    <text evidence="2 9">Belongs to the alanine or glycine:cation symporter (AGCS) (TC 2.A.25) family.</text>
</comment>
<evidence type="ECO:0000256" key="1">
    <source>
        <dbReference type="ARBA" id="ARBA00004651"/>
    </source>
</evidence>
<dbReference type="AlphaFoldDB" id="A0A147KAZ3"/>
<feature type="transmembrane region" description="Helical" evidence="9">
    <location>
        <begin position="182"/>
        <end position="200"/>
    </location>
</feature>
<evidence type="ECO:0000256" key="9">
    <source>
        <dbReference type="RuleBase" id="RU363064"/>
    </source>
</evidence>
<dbReference type="EMBL" id="LDYG01000019">
    <property type="protein sequence ID" value="KUP07957.1"/>
    <property type="molecule type" value="Genomic_DNA"/>
</dbReference>
<reference evidence="10 11" key="1">
    <citation type="journal article" date="2016" name="Front. Microbiol.">
        <title>Microevolution Analysis of Bacillus coahuilensis Unveils Differences in Phosphorus Acquisition Strategies and Their Regulation.</title>
        <authorList>
            <person name="Gomez-Lunar Z."/>
            <person name="Hernandez-Gonzalez I."/>
            <person name="Rodriguez-Torres M.D."/>
            <person name="Souza V."/>
            <person name="Olmedo-Alvarez G."/>
        </authorList>
    </citation>
    <scope>NUCLEOTIDE SEQUENCE [LARGE SCALE GENOMIC DNA]</scope>
    <source>
        <strain evidence="11">p1.1.43</strain>
    </source>
</reference>
<dbReference type="STRING" id="1150625.Q75_04155"/>
<evidence type="ECO:0000256" key="5">
    <source>
        <dbReference type="ARBA" id="ARBA00022692"/>
    </source>
</evidence>
<protein>
    <submittedName>
        <fullName evidence="10">Amino acid carrier protein</fullName>
    </submittedName>
</protein>
<feature type="transmembrane region" description="Helical" evidence="9">
    <location>
        <begin position="394"/>
        <end position="412"/>
    </location>
</feature>
<feature type="transmembrane region" description="Helical" evidence="9">
    <location>
        <begin position="99"/>
        <end position="119"/>
    </location>
</feature>
<feature type="transmembrane region" description="Helical" evidence="9">
    <location>
        <begin position="239"/>
        <end position="263"/>
    </location>
</feature>
<evidence type="ECO:0000256" key="7">
    <source>
        <dbReference type="ARBA" id="ARBA00022989"/>
    </source>
</evidence>
<dbReference type="NCBIfam" id="TIGR00835">
    <property type="entry name" value="agcS"/>
    <property type="match status" value="1"/>
</dbReference>
<accession>A0A147KAZ3</accession>
<dbReference type="PRINTS" id="PR00175">
    <property type="entry name" value="NAALASMPORT"/>
</dbReference>
<feature type="transmembrane region" description="Helical" evidence="9">
    <location>
        <begin position="212"/>
        <end position="233"/>
    </location>
</feature>
<comment type="caution">
    <text evidence="10">The sequence shown here is derived from an EMBL/GenBank/DDBJ whole genome shotgun (WGS) entry which is preliminary data.</text>
</comment>
<organism evidence="10 11">
    <name type="scientific">Bacillus coahuilensis p1.1.43</name>
    <dbReference type="NCBI Taxonomy" id="1150625"/>
    <lineage>
        <taxon>Bacteria</taxon>
        <taxon>Bacillati</taxon>
        <taxon>Bacillota</taxon>
        <taxon>Bacilli</taxon>
        <taxon>Bacillales</taxon>
        <taxon>Bacillaceae</taxon>
        <taxon>Bacillus</taxon>
    </lineage>
</organism>
<keyword evidence="4 9" id="KW-1003">Cell membrane</keyword>
<proteinExistence type="inferred from homology"/>
<dbReference type="InterPro" id="IPR001463">
    <property type="entry name" value="Na/Ala_symport"/>
</dbReference>
<keyword evidence="7 9" id="KW-1133">Transmembrane helix</keyword>
<feature type="transmembrane region" description="Helical" evidence="9">
    <location>
        <begin position="301"/>
        <end position="328"/>
    </location>
</feature>
<dbReference type="Gene3D" id="1.20.1740.10">
    <property type="entry name" value="Amino acid/polyamine transporter I"/>
    <property type="match status" value="1"/>
</dbReference>
<feature type="transmembrane region" description="Helical" evidence="9">
    <location>
        <begin position="418"/>
        <end position="437"/>
    </location>
</feature>
<evidence type="ECO:0000256" key="4">
    <source>
        <dbReference type="ARBA" id="ARBA00022475"/>
    </source>
</evidence>
<evidence type="ECO:0000256" key="6">
    <source>
        <dbReference type="ARBA" id="ARBA00022847"/>
    </source>
</evidence>
<sequence>MDTFMNKVSIVSDFIWGFPMISLFLSIGIYISFQLRWVPFVHIGHIAKNTLGSIFKKTNSKNGEVSPFAAFTSALSATAGATNIVGVPVAIAFGGPGALFWMWVVAFIGMSTLFAELVLGIKYRTKNDRNEWIGGPRYYLSQGLGWKKIGWIYSFGLMLEVIPSVMVQANSVAEPLKTEYNFSPWIIGLILSAITCLIVFGGIKRIGKISAVLLPIFVILYIGLTLTVIVMNSEQLPSVFALIFTSAFTQSAAVGTFAGAAVVQTMRWGLARGLYTSEAGMGTSAIAYASADTDEPVKQSFWGIIAVFIDTLLICSLTGITVIITGVWKEIEPSNAASMVSFAFKTVFNETFSGVVMAVLLLFFVLATVGVIIYYGESQGEQLFGRRVKYVMRFIYLVAIIVGAIGGLKFVWELLDIMLAIIVIPNIIGIMLLTKYVKEEKEKYFEKVKKSEH</sequence>